<evidence type="ECO:0000256" key="1">
    <source>
        <dbReference type="ARBA" id="ARBA00022703"/>
    </source>
</evidence>
<protein>
    <submittedName>
        <fullName evidence="8">Engulfment and cell motility protein 1-like</fullName>
    </submittedName>
</protein>
<dbReference type="Proteomes" id="UP000695022">
    <property type="component" value="Unplaced"/>
</dbReference>
<evidence type="ECO:0000256" key="4">
    <source>
        <dbReference type="ARBA" id="ARBA00024863"/>
    </source>
</evidence>
<proteinExistence type="predicted"/>
<dbReference type="PROSITE" id="PS51335">
    <property type="entry name" value="ELMO"/>
    <property type="match status" value="1"/>
</dbReference>
<dbReference type="InterPro" id="IPR011993">
    <property type="entry name" value="PH-like_dom_sf"/>
</dbReference>
<dbReference type="SUPFAM" id="SSF50729">
    <property type="entry name" value="PH domain-like"/>
    <property type="match status" value="1"/>
</dbReference>
<dbReference type="Gene3D" id="2.30.29.30">
    <property type="entry name" value="Pleckstrin-homology domain (PH domain)/Phosphotyrosine-binding domain (PTB)"/>
    <property type="match status" value="1"/>
</dbReference>
<dbReference type="RefSeq" id="XP_014681928.1">
    <property type="nucleotide sequence ID" value="XM_014826442.1"/>
</dbReference>
<dbReference type="PANTHER" id="PTHR12771">
    <property type="entry name" value="ENGULFMENT AND CELL MOTILITY"/>
    <property type="match status" value="1"/>
</dbReference>
<dbReference type="PANTHER" id="PTHR12771:SF56">
    <property type="entry name" value="CED-12"/>
    <property type="match status" value="1"/>
</dbReference>
<dbReference type="Gene3D" id="1.25.10.10">
    <property type="entry name" value="Leucine-rich Repeat Variant"/>
    <property type="match status" value="1"/>
</dbReference>
<feature type="region of interest" description="Disordered" evidence="5">
    <location>
        <begin position="716"/>
        <end position="738"/>
    </location>
</feature>
<evidence type="ECO:0000256" key="2">
    <source>
        <dbReference type="ARBA" id="ARBA00022907"/>
    </source>
</evidence>
<dbReference type="InterPro" id="IPR024574">
    <property type="entry name" value="ELMO_ARM"/>
</dbReference>
<keyword evidence="7" id="KW-1185">Reference proteome</keyword>
<name>A0ABM1FBV7_PRICU</name>
<keyword evidence="1" id="KW-0053">Apoptosis</keyword>
<keyword evidence="3" id="KW-0729">SH3-binding</keyword>
<reference evidence="8" key="1">
    <citation type="submission" date="2025-08" db="UniProtKB">
        <authorList>
            <consortium name="RefSeq"/>
        </authorList>
    </citation>
    <scope>IDENTIFICATION</scope>
</reference>
<dbReference type="InterPro" id="IPR050868">
    <property type="entry name" value="ELMO_domain-containing"/>
</dbReference>
<evidence type="ECO:0000256" key="3">
    <source>
        <dbReference type="ARBA" id="ARBA00023036"/>
    </source>
</evidence>
<gene>
    <name evidence="8" type="primary">LOC106821571</name>
</gene>
<dbReference type="InterPro" id="IPR011989">
    <property type="entry name" value="ARM-like"/>
</dbReference>
<dbReference type="GeneID" id="106821571"/>
<accession>A0ABM1FBV7</accession>
<dbReference type="InterPro" id="IPR006816">
    <property type="entry name" value="ELMO_dom"/>
</dbReference>
<dbReference type="Pfam" id="PF16457">
    <property type="entry name" value="PH_12"/>
    <property type="match status" value="1"/>
</dbReference>
<dbReference type="InterPro" id="IPR001849">
    <property type="entry name" value="PH_domain"/>
</dbReference>
<organism evidence="7 8">
    <name type="scientific">Priapulus caudatus</name>
    <name type="common">Priapulid worm</name>
    <dbReference type="NCBI Taxonomy" id="37621"/>
    <lineage>
        <taxon>Eukaryota</taxon>
        <taxon>Metazoa</taxon>
        <taxon>Ecdysozoa</taxon>
        <taxon>Scalidophora</taxon>
        <taxon>Priapulida</taxon>
        <taxon>Priapulimorpha</taxon>
        <taxon>Priapulimorphida</taxon>
        <taxon>Priapulidae</taxon>
        <taxon>Priapulus</taxon>
    </lineage>
</organism>
<dbReference type="Pfam" id="PF04727">
    <property type="entry name" value="ELMO_CED12"/>
    <property type="match status" value="1"/>
</dbReference>
<evidence type="ECO:0000256" key="5">
    <source>
        <dbReference type="SAM" id="MobiDB-lite"/>
    </source>
</evidence>
<dbReference type="Pfam" id="PF11841">
    <property type="entry name" value="ELMO_ARM"/>
    <property type="match status" value="1"/>
</dbReference>
<dbReference type="InterPro" id="IPR016024">
    <property type="entry name" value="ARM-type_fold"/>
</dbReference>
<dbReference type="Gene3D" id="6.10.250.810">
    <property type="match status" value="1"/>
</dbReference>
<keyword evidence="2" id="KW-0581">Phagocytosis</keyword>
<sequence length="738" mass="83288">MSDYKSIMLRTSQIPVNKNLVKLAVLYDEKIPQLIEFDQEKPLIAIIQDICAFKQWNLPDPESYSLKYEADNNKIYITEKNRSELKNGQVLRLILSAARTAEKLIETLQSNAAAKRKEALQQLQGLASDFTFALDFINKQGLALLISFVEEDRSSGEALAYVLQTFVELMDHGVVSWDILEHRFISRVAALVGGHSAKQDAAILKGSLAILESVVQNGSDAHRLVVEQEVTLANLVAHLESPNAEIQLNAIALVNALFAKADGAGRQRRVADELTAKNVRGVILSNVLQGARPVGSEMGHQLYVLQTLFFNLMSERVTRRMDAQDQAERDKIVELRKIAFDNEGEAAATAPSSHTPTSRRQGSYAKDYKKLGFANHSNPAEDFTETPPGLLALDLMYYFACSHTDGYTKVVLENACRADEHECPFAKSSIELTKMLCADILKVGEPPSDEGALYYPMFVTQERAFEEFFCICIQTLNKTWKEMRATAEDFAKVLSVVREQIVRALREQPTNLDQFRARIAKLTYAEITALWQQERIIREEDESQARPILELREQITPEIVELVRQQRLSFLAQGTLFSEYSGRGQRQKNKFWYCRLSPNHKHFHYGDCDESARPSLEELDHKIAVVDVKQLVTGRDCPIMKNKSKTTIMNLAFSIVLDGPEPQYVNFVAPTDQIFNMWTDGVNALLGNQMTSQQTKEDLDILLNMEIKLRLLDTEGITIPDQPPPVPSDPSNYDFAYD</sequence>
<comment type="function">
    <text evidence="4">Involved in cytoskeletal rearrangements required for phagocytosis of apoptotic cells and cell motility. Acts in association with DOCK1 and CRK. Was initially proposed to be required in complex with DOCK1 to activate Rac Rho small GTPases. May enhance the guanine nucleotide exchange factor (GEF) activity of DOCK1.</text>
</comment>
<evidence type="ECO:0000313" key="8">
    <source>
        <dbReference type="RefSeq" id="XP_014681928.1"/>
    </source>
</evidence>
<dbReference type="SUPFAM" id="SSF48371">
    <property type="entry name" value="ARM repeat"/>
    <property type="match status" value="1"/>
</dbReference>
<feature type="domain" description="ELMO" evidence="6">
    <location>
        <begin position="327"/>
        <end position="505"/>
    </location>
</feature>
<evidence type="ECO:0000313" key="7">
    <source>
        <dbReference type="Proteomes" id="UP000695022"/>
    </source>
</evidence>
<evidence type="ECO:0000259" key="6">
    <source>
        <dbReference type="PROSITE" id="PS51335"/>
    </source>
</evidence>